<dbReference type="Proteomes" id="UP001304847">
    <property type="component" value="Unassembled WGS sequence"/>
</dbReference>
<proteinExistence type="predicted"/>
<comment type="caution">
    <text evidence="1">The sequence shown here is derived from an EMBL/GenBank/DDBJ whole genome shotgun (WGS) entry which is preliminary data.</text>
</comment>
<sequence length="151" mass="16619">MTSWISVKSIIFLSTLTIVNGGYNWMVFTPSDADSPIHNTAIESVIPITPPVKNIGNPFTVTRERVPSSVSDDTGTDNKKNQEVELQLVAISMRGQERVAVFQGKTLITVKIGEQLAGLGQVISILKRQVEVEKDSKVKVFEIFPIPVQPQ</sequence>
<keyword evidence="2" id="KW-1185">Reference proteome</keyword>
<reference evidence="1 2" key="1">
    <citation type="submission" date="2023-12" db="EMBL/GenBank/DDBJ databases">
        <title>Characterization of antibiotic resistance in Aeromonas spp. in hospital effluent.</title>
        <authorList>
            <person name="Negoseki B.R.S."/>
            <person name="Krul D."/>
            <person name="Siqueira A.C."/>
            <person name="Almeida M."/>
            <person name="Mesa D."/>
            <person name="Conte D."/>
            <person name="Dalla-Costa L.M."/>
        </authorList>
    </citation>
    <scope>NUCLEOTIDE SEQUENCE [LARGE SCALE GENOMIC DNA]</scope>
    <source>
        <strain evidence="1 2">36v</strain>
    </source>
</reference>
<gene>
    <name evidence="1" type="ORF">VCX44_10255</name>
</gene>
<evidence type="ECO:0000313" key="2">
    <source>
        <dbReference type="Proteomes" id="UP001304847"/>
    </source>
</evidence>
<evidence type="ECO:0008006" key="3">
    <source>
        <dbReference type="Google" id="ProtNLM"/>
    </source>
</evidence>
<protein>
    <recommendedName>
        <fullName evidence="3">Type II secretion system protein GspC N-terminal domain-containing protein</fullName>
    </recommendedName>
</protein>
<name>A0ABU5W9S1_AERCA</name>
<dbReference type="EMBL" id="JAYGOJ010000044">
    <property type="protein sequence ID" value="MEA9436193.1"/>
    <property type="molecule type" value="Genomic_DNA"/>
</dbReference>
<evidence type="ECO:0000313" key="1">
    <source>
        <dbReference type="EMBL" id="MEA9436193.1"/>
    </source>
</evidence>
<organism evidence="1 2">
    <name type="scientific">Aeromonas caviae</name>
    <name type="common">Aeromonas punctata</name>
    <dbReference type="NCBI Taxonomy" id="648"/>
    <lineage>
        <taxon>Bacteria</taxon>
        <taxon>Pseudomonadati</taxon>
        <taxon>Pseudomonadota</taxon>
        <taxon>Gammaproteobacteria</taxon>
        <taxon>Aeromonadales</taxon>
        <taxon>Aeromonadaceae</taxon>
        <taxon>Aeromonas</taxon>
    </lineage>
</organism>
<dbReference type="RefSeq" id="WP_076492321.1">
    <property type="nucleotide sequence ID" value="NZ_JAYGOJ010000044.1"/>
</dbReference>
<accession>A0ABU5W9S1</accession>